<proteinExistence type="inferred from homology"/>
<dbReference type="InterPro" id="IPR029417">
    <property type="entry name" value="FAM227"/>
</dbReference>
<evidence type="ECO:0000256" key="1">
    <source>
        <dbReference type="ARBA" id="ARBA00008666"/>
    </source>
</evidence>
<feature type="region of interest" description="Disordered" evidence="2">
    <location>
        <begin position="28"/>
        <end position="65"/>
    </location>
</feature>
<dbReference type="EMBL" id="CDSF01000046">
    <property type="protein sequence ID" value="CEO96051.1"/>
    <property type="molecule type" value="Genomic_DNA"/>
</dbReference>
<comment type="similarity">
    <text evidence="1">Belongs to the FAM227 family.</text>
</comment>
<keyword evidence="4" id="KW-1185">Reference proteome</keyword>
<accession>A0A0G4ILH9</accession>
<protein>
    <submittedName>
        <fullName evidence="3">Uncharacterized protein</fullName>
    </submittedName>
</protein>
<evidence type="ECO:0000256" key="2">
    <source>
        <dbReference type="SAM" id="MobiDB-lite"/>
    </source>
</evidence>
<evidence type="ECO:0000313" key="4">
    <source>
        <dbReference type="Proteomes" id="UP000039324"/>
    </source>
</evidence>
<organism evidence="3 4">
    <name type="scientific">Plasmodiophora brassicae</name>
    <name type="common">Clubroot disease agent</name>
    <dbReference type="NCBI Taxonomy" id="37360"/>
    <lineage>
        <taxon>Eukaryota</taxon>
        <taxon>Sar</taxon>
        <taxon>Rhizaria</taxon>
        <taxon>Endomyxa</taxon>
        <taxon>Phytomyxea</taxon>
        <taxon>Plasmodiophorida</taxon>
        <taxon>Plasmodiophoridae</taxon>
        <taxon>Plasmodiophora</taxon>
    </lineage>
</organism>
<name>A0A0G4ILH9_PLABS</name>
<feature type="compositionally biased region" description="Polar residues" evidence="2">
    <location>
        <begin position="38"/>
        <end position="65"/>
    </location>
</feature>
<dbReference type="AlphaFoldDB" id="A0A0G4ILH9"/>
<sequence>MDRVSSLQAKVADMFTAIASFDLSHDGATSDALAPSRRSATQRPIRTPMSSVARTSREPVSSATPSDTIARLRAELANSLVVVSAGDVDESLVTAGPGQVIEPLEFGERGTSASQLQLRMHRAQLTRQYRNRWATVDDNFRCLIVGPKDILLEELIQSWERAYQPVVHCPTGSSAIHECRKRYDIVSSIDDEGDPLADRRLFDLILLPVALEDMSALDFIQTLRYDLQYRGVMIAYIPIDMTAPITTKPFEVCGARVIARSSLIGVDTFDDFMDGKRDVRDHRWFRSGTPTLDFRPTVLLSRLAKRFLSGRPRQQSSPLAVVLLSDPVAQLFTDLFWFTFTRHFRTSAISTQSELFRRIAMSWRSIVARLDSLLGRPVPETKAALAARQRDSVLLQLPMALSELLFVAMDSVFYAGCPTIINGSLRDDILRDVLFMLNGTVQSALVMEATRATLFQGPFLDDVHHAQLAEAFKASMGRGPTPAEMTTLWETFHAGRQRLKEEYESQSPTLAYRAPRPLCEDWDGDDASVSRGDRWRVFPERVLFNNARISPVVQIGLRRSNSMPFGVLAHRRSWSTPKCHTGGTKSAPRPTSPRQPGLAHRVRTLRRQLSQVIDPKRNASRNAIINDNGRREYLATLKNKRVMRQMVRNIIHTHQ</sequence>
<evidence type="ECO:0000313" key="3">
    <source>
        <dbReference type="EMBL" id="CEO96051.1"/>
    </source>
</evidence>
<dbReference type="Proteomes" id="UP000039324">
    <property type="component" value="Unassembled WGS sequence"/>
</dbReference>
<reference evidence="3 4" key="1">
    <citation type="submission" date="2015-02" db="EMBL/GenBank/DDBJ databases">
        <authorList>
            <person name="Chooi Y.-H."/>
        </authorList>
    </citation>
    <scope>NUCLEOTIDE SEQUENCE [LARGE SCALE GENOMIC DNA]</scope>
    <source>
        <strain evidence="3">E3</strain>
    </source>
</reference>
<gene>
    <name evidence="3" type="ORF">PBRA_004741</name>
</gene>
<dbReference type="Pfam" id="PF14922">
    <property type="entry name" value="FWWh"/>
    <property type="match status" value="1"/>
</dbReference>
<feature type="region of interest" description="Disordered" evidence="2">
    <location>
        <begin position="576"/>
        <end position="599"/>
    </location>
</feature>